<dbReference type="GO" id="GO:0006261">
    <property type="term" value="P:DNA-templated DNA replication"/>
    <property type="evidence" value="ECO:0007669"/>
    <property type="project" value="TreeGrafter"/>
</dbReference>
<dbReference type="InterPro" id="IPR008921">
    <property type="entry name" value="DNA_pol3_clamp-load_cplx_C"/>
</dbReference>
<dbReference type="EC" id="2.7.7.7" evidence="2"/>
<comment type="similarity">
    <text evidence="1">Belongs to the DnaX/STICHEL family.</text>
</comment>
<keyword evidence="7" id="KW-0547">Nucleotide-binding</keyword>
<dbReference type="SUPFAM" id="SSF48019">
    <property type="entry name" value="post-AAA+ oligomerization domain-like"/>
    <property type="match status" value="1"/>
</dbReference>
<evidence type="ECO:0000256" key="1">
    <source>
        <dbReference type="ARBA" id="ARBA00006360"/>
    </source>
</evidence>
<evidence type="ECO:0000313" key="14">
    <source>
        <dbReference type="EMBL" id="HIX50954.1"/>
    </source>
</evidence>
<evidence type="ECO:0000256" key="5">
    <source>
        <dbReference type="ARBA" id="ARBA00022705"/>
    </source>
</evidence>
<organism evidence="14 15">
    <name type="scientific">Candidatus Borkfalkia faecavium</name>
    <dbReference type="NCBI Taxonomy" id="2838508"/>
    <lineage>
        <taxon>Bacteria</taxon>
        <taxon>Bacillati</taxon>
        <taxon>Bacillota</taxon>
        <taxon>Clostridia</taxon>
        <taxon>Christensenellales</taxon>
        <taxon>Christensenellaceae</taxon>
        <taxon>Candidatus Borkfalkia</taxon>
    </lineage>
</organism>
<dbReference type="Pfam" id="PF13177">
    <property type="entry name" value="DNA_pol3_delta2"/>
    <property type="match status" value="1"/>
</dbReference>
<dbReference type="PANTHER" id="PTHR11669">
    <property type="entry name" value="REPLICATION FACTOR C / DNA POLYMERASE III GAMMA-TAU SUBUNIT"/>
    <property type="match status" value="1"/>
</dbReference>
<dbReference type="InterPro" id="IPR050238">
    <property type="entry name" value="DNA_Rep/Repair_Clamp_Loader"/>
</dbReference>
<dbReference type="PANTHER" id="PTHR11669:SF0">
    <property type="entry name" value="PROTEIN STICHEL-LIKE 2"/>
    <property type="match status" value="1"/>
</dbReference>
<reference evidence="14" key="2">
    <citation type="submission" date="2021-04" db="EMBL/GenBank/DDBJ databases">
        <authorList>
            <person name="Gilroy R."/>
        </authorList>
    </citation>
    <scope>NUCLEOTIDE SEQUENCE</scope>
    <source>
        <strain evidence="14">2189</strain>
    </source>
</reference>
<dbReference type="NCBIfam" id="TIGR02397">
    <property type="entry name" value="dnaX_nterm"/>
    <property type="match status" value="1"/>
</dbReference>
<name>A0A9D1W1N2_9FIRM</name>
<dbReference type="CDD" id="cd00009">
    <property type="entry name" value="AAA"/>
    <property type="match status" value="1"/>
</dbReference>
<evidence type="ECO:0000313" key="15">
    <source>
        <dbReference type="Proteomes" id="UP000886847"/>
    </source>
</evidence>
<comment type="caution">
    <text evidence="14">The sequence shown here is derived from an EMBL/GenBank/DDBJ whole genome shotgun (WGS) entry which is preliminary data.</text>
</comment>
<evidence type="ECO:0000256" key="9">
    <source>
        <dbReference type="ARBA" id="ARBA00022840"/>
    </source>
</evidence>
<dbReference type="InterPro" id="IPR012763">
    <property type="entry name" value="DNA_pol_III_sug/sutau_N"/>
</dbReference>
<evidence type="ECO:0000256" key="6">
    <source>
        <dbReference type="ARBA" id="ARBA00022723"/>
    </source>
</evidence>
<accession>A0A9D1W1N2</accession>
<dbReference type="Proteomes" id="UP000886847">
    <property type="component" value="Unassembled WGS sequence"/>
</dbReference>
<evidence type="ECO:0000256" key="10">
    <source>
        <dbReference type="ARBA" id="ARBA00022932"/>
    </source>
</evidence>
<comment type="catalytic activity">
    <reaction evidence="11">
        <text>DNA(n) + a 2'-deoxyribonucleoside 5'-triphosphate = DNA(n+1) + diphosphate</text>
        <dbReference type="Rhea" id="RHEA:22508"/>
        <dbReference type="Rhea" id="RHEA-COMP:17339"/>
        <dbReference type="Rhea" id="RHEA-COMP:17340"/>
        <dbReference type="ChEBI" id="CHEBI:33019"/>
        <dbReference type="ChEBI" id="CHEBI:61560"/>
        <dbReference type="ChEBI" id="CHEBI:173112"/>
        <dbReference type="EC" id="2.7.7.7"/>
    </reaction>
</comment>
<gene>
    <name evidence="14" type="primary">dnaX</name>
    <name evidence="14" type="ORF">H9851_06740</name>
</gene>
<dbReference type="NCBIfam" id="NF004046">
    <property type="entry name" value="PRK05563.1"/>
    <property type="match status" value="1"/>
</dbReference>
<proteinExistence type="inferred from homology"/>
<dbReference type="Gene3D" id="1.20.272.10">
    <property type="match status" value="1"/>
</dbReference>
<keyword evidence="6" id="KW-0479">Metal-binding</keyword>
<dbReference type="SMART" id="SM00382">
    <property type="entry name" value="AAA"/>
    <property type="match status" value="1"/>
</dbReference>
<feature type="region of interest" description="Disordered" evidence="12">
    <location>
        <begin position="388"/>
        <end position="454"/>
    </location>
</feature>
<dbReference type="InterPro" id="IPR022754">
    <property type="entry name" value="DNA_pol_III_gamma-3"/>
</dbReference>
<dbReference type="EMBL" id="DXEW01000032">
    <property type="protein sequence ID" value="HIX50954.1"/>
    <property type="molecule type" value="Genomic_DNA"/>
</dbReference>
<evidence type="ECO:0000256" key="11">
    <source>
        <dbReference type="ARBA" id="ARBA00049244"/>
    </source>
</evidence>
<dbReference type="Gene3D" id="1.10.8.60">
    <property type="match status" value="1"/>
</dbReference>
<feature type="compositionally biased region" description="Low complexity" evidence="12">
    <location>
        <begin position="430"/>
        <end position="454"/>
    </location>
</feature>
<sequence length="562" mass="61168">MYQSLYRAFRPTTLDGLVRQEHIVRILRNQIETGRVGHAYLFCGPRGTGKTSTAKIFARAINCEHPQGGSPCGKCAACKALADPSNLDITEIDAASNNGVNEMRDLREKVQYPPVAGKYKVYIVDEVHMLSDSAFNALLKTLEEPPAHAVFILATTEPHKLPATILSRCMRFDFRLIPQADIEAHLKQVFSAVGKEFEEEAVAAIARAGAGSMRDSLSVADICLSYSKGKLTYTDVCEVLGSADFAEIAKLGEYILTDDASSALTEAERIIASGKGAGVLAKDILVFLNRCTVAANCRDGNAVLSLPEELYAEVHRIAARADARKLLRACEIFAQVETDLRYSSAPRIVLETAIVKACLPAADLDLLTLAKRLDMLEAKLSAGVYAAPQPSPASSYLEREERAPRAERGEEPPRLRQEAPLPADDEAPPEEFFAAPSAPLPDAAPRRQAAQAVDASLPENRKLAFAHFLRALRRGAKNGVLFTMCQDLGSFFEGDTMVLVTDSDTIFRRLQAPDNAKAVQAALESIGIRAYDVRMRGARVDPVQQGIEALKKNFPAAPFEVK</sequence>
<protein>
    <recommendedName>
        <fullName evidence="2">DNA-directed DNA polymerase</fullName>
        <ecNumber evidence="2">2.7.7.7</ecNumber>
    </recommendedName>
</protein>
<evidence type="ECO:0000256" key="12">
    <source>
        <dbReference type="SAM" id="MobiDB-lite"/>
    </source>
</evidence>
<feature type="domain" description="AAA+ ATPase" evidence="13">
    <location>
        <begin position="36"/>
        <end position="181"/>
    </location>
</feature>
<keyword evidence="10" id="KW-0239">DNA-directed DNA polymerase</keyword>
<keyword evidence="5" id="KW-0235">DNA replication</keyword>
<dbReference type="InterPro" id="IPR045085">
    <property type="entry name" value="HLD_clamp_pol_III_gamma_tau"/>
</dbReference>
<dbReference type="Pfam" id="PF22608">
    <property type="entry name" value="DNAX_ATPase_lid"/>
    <property type="match status" value="1"/>
</dbReference>
<dbReference type="InterPro" id="IPR001270">
    <property type="entry name" value="ClpA/B"/>
</dbReference>
<dbReference type="GO" id="GO:0046872">
    <property type="term" value="F:metal ion binding"/>
    <property type="evidence" value="ECO:0007669"/>
    <property type="project" value="UniProtKB-KW"/>
</dbReference>
<evidence type="ECO:0000256" key="3">
    <source>
        <dbReference type="ARBA" id="ARBA00022679"/>
    </source>
</evidence>
<dbReference type="GO" id="GO:0009360">
    <property type="term" value="C:DNA polymerase III complex"/>
    <property type="evidence" value="ECO:0007669"/>
    <property type="project" value="InterPro"/>
</dbReference>
<dbReference type="GO" id="GO:0003677">
    <property type="term" value="F:DNA binding"/>
    <property type="evidence" value="ECO:0007669"/>
    <property type="project" value="InterPro"/>
</dbReference>
<dbReference type="SUPFAM" id="SSF52540">
    <property type="entry name" value="P-loop containing nucleoside triphosphate hydrolases"/>
    <property type="match status" value="1"/>
</dbReference>
<dbReference type="Pfam" id="PF12169">
    <property type="entry name" value="DNA_pol3_gamma3"/>
    <property type="match status" value="1"/>
</dbReference>
<evidence type="ECO:0000256" key="4">
    <source>
        <dbReference type="ARBA" id="ARBA00022695"/>
    </source>
</evidence>
<dbReference type="InterPro" id="IPR027417">
    <property type="entry name" value="P-loop_NTPase"/>
</dbReference>
<dbReference type="GO" id="GO:0005524">
    <property type="term" value="F:ATP binding"/>
    <property type="evidence" value="ECO:0007669"/>
    <property type="project" value="UniProtKB-KW"/>
</dbReference>
<reference evidence="14" key="1">
    <citation type="journal article" date="2021" name="PeerJ">
        <title>Extensive microbial diversity within the chicken gut microbiome revealed by metagenomics and culture.</title>
        <authorList>
            <person name="Gilroy R."/>
            <person name="Ravi A."/>
            <person name="Getino M."/>
            <person name="Pursley I."/>
            <person name="Horton D.L."/>
            <person name="Alikhan N.F."/>
            <person name="Baker D."/>
            <person name="Gharbi K."/>
            <person name="Hall N."/>
            <person name="Watson M."/>
            <person name="Adriaenssens E.M."/>
            <person name="Foster-Nyarko E."/>
            <person name="Jarju S."/>
            <person name="Secka A."/>
            <person name="Antonio M."/>
            <person name="Oren A."/>
            <person name="Chaudhuri R.R."/>
            <person name="La Ragione R."/>
            <person name="Hildebrand F."/>
            <person name="Pallen M.J."/>
        </authorList>
    </citation>
    <scope>NUCLEOTIDE SEQUENCE</scope>
    <source>
        <strain evidence="14">2189</strain>
    </source>
</reference>
<evidence type="ECO:0000256" key="2">
    <source>
        <dbReference type="ARBA" id="ARBA00012417"/>
    </source>
</evidence>
<keyword evidence="8" id="KW-0862">Zinc</keyword>
<dbReference type="Gene3D" id="3.40.50.300">
    <property type="entry name" value="P-loop containing nucleotide triphosphate hydrolases"/>
    <property type="match status" value="1"/>
</dbReference>
<dbReference type="PRINTS" id="PR00300">
    <property type="entry name" value="CLPPROTEASEA"/>
</dbReference>
<dbReference type="GO" id="GO:0003887">
    <property type="term" value="F:DNA-directed DNA polymerase activity"/>
    <property type="evidence" value="ECO:0007669"/>
    <property type="project" value="UniProtKB-KW"/>
</dbReference>
<dbReference type="FunFam" id="3.40.50.300:FF:000014">
    <property type="entry name" value="DNA polymerase III subunit gamma/tau"/>
    <property type="match status" value="1"/>
</dbReference>
<dbReference type="InterPro" id="IPR003593">
    <property type="entry name" value="AAA+_ATPase"/>
</dbReference>
<keyword evidence="3 14" id="KW-0808">Transferase</keyword>
<keyword evidence="4 14" id="KW-0548">Nucleotidyltransferase</keyword>
<evidence type="ECO:0000256" key="8">
    <source>
        <dbReference type="ARBA" id="ARBA00022833"/>
    </source>
</evidence>
<evidence type="ECO:0000259" key="13">
    <source>
        <dbReference type="SMART" id="SM00382"/>
    </source>
</evidence>
<evidence type="ECO:0000256" key="7">
    <source>
        <dbReference type="ARBA" id="ARBA00022741"/>
    </source>
</evidence>
<dbReference type="AlphaFoldDB" id="A0A9D1W1N2"/>
<keyword evidence="9" id="KW-0067">ATP-binding</keyword>
<feature type="compositionally biased region" description="Basic and acidic residues" evidence="12">
    <location>
        <begin position="397"/>
        <end position="417"/>
    </location>
</feature>